<dbReference type="PANTHER" id="PTHR36423:SF2">
    <property type="entry name" value="AFR070WP"/>
    <property type="match status" value="1"/>
</dbReference>
<dbReference type="VEuPathDB" id="FungiDB:RhiirFUN_019987"/>
<evidence type="ECO:0000313" key="2">
    <source>
        <dbReference type="EMBL" id="CAB5373248.1"/>
    </source>
</evidence>
<dbReference type="Proteomes" id="UP000684084">
    <property type="component" value="Unassembled WGS sequence"/>
</dbReference>
<protein>
    <recommendedName>
        <fullName evidence="1">YdbS-like PH domain-containing protein</fullName>
    </recommendedName>
</protein>
<organism evidence="2 3">
    <name type="scientific">Rhizophagus irregularis</name>
    <dbReference type="NCBI Taxonomy" id="588596"/>
    <lineage>
        <taxon>Eukaryota</taxon>
        <taxon>Fungi</taxon>
        <taxon>Fungi incertae sedis</taxon>
        <taxon>Mucoromycota</taxon>
        <taxon>Glomeromycotina</taxon>
        <taxon>Glomeromycetes</taxon>
        <taxon>Glomerales</taxon>
        <taxon>Glomeraceae</taxon>
        <taxon>Rhizophagus</taxon>
    </lineage>
</organism>
<dbReference type="InterPro" id="IPR014980">
    <property type="entry name" value="DOPA_dioxygen"/>
</dbReference>
<reference evidence="2" key="1">
    <citation type="submission" date="2020-05" db="EMBL/GenBank/DDBJ databases">
        <authorList>
            <person name="Rincon C."/>
            <person name="Sanders R I."/>
            <person name="Robbins C."/>
            <person name="Chaturvedi A."/>
        </authorList>
    </citation>
    <scope>NUCLEOTIDE SEQUENCE</scope>
    <source>
        <strain evidence="2">CHB12</strain>
    </source>
</reference>
<dbReference type="PANTHER" id="PTHR36423">
    <property type="entry name" value="AFR070WP"/>
    <property type="match status" value="1"/>
</dbReference>
<dbReference type="EMBL" id="CAGKOT010000031">
    <property type="protein sequence ID" value="CAB5373248.1"/>
    <property type="molecule type" value="Genomic_DNA"/>
</dbReference>
<accession>A0A915ZE20</accession>
<dbReference type="Pfam" id="PF08883">
    <property type="entry name" value="DOPA_dioxygen"/>
    <property type="match status" value="1"/>
</dbReference>
<dbReference type="InterPro" id="IPR005182">
    <property type="entry name" value="YdbS-like_PH"/>
</dbReference>
<dbReference type="Pfam" id="PF03703">
    <property type="entry name" value="bPH_2"/>
    <property type="match status" value="1"/>
</dbReference>
<gene>
    <name evidence="2" type="ORF">CHRIB12_LOCUS13948</name>
</gene>
<comment type="caution">
    <text evidence="2">The sequence shown here is derived from an EMBL/GenBank/DDBJ whole genome shotgun (WGS) entry which is preliminary data.</text>
</comment>
<evidence type="ECO:0000313" key="3">
    <source>
        <dbReference type="Proteomes" id="UP000684084"/>
    </source>
</evidence>
<dbReference type="OrthoDB" id="9970095at2759"/>
<sequence length="260" mass="30252">MLQNGENIIWKGTTWPMGMCSPLCCSTVKWRITNKRIDYVRGCCGSTESTLDVRLITDLQLHRSCFQLMFGRGTLTIYSNDRTDSQIRISTYGMKRTYHKLREECLSKEDDNLLSKAEAEEIKEYHFHVYFLQDNKQNRASALALREKIFKLIEKGFFHPVPLDTYNDSPRGPHSIGSYEVWCPKEHFSRVYSWFALHHGVHSILIHPLTQYEVLDHSDRSAWMGKPVPLDLSKLPEYVDKIPLQYPELGLGYSNNDKTK</sequence>
<evidence type="ECO:0000259" key="1">
    <source>
        <dbReference type="Pfam" id="PF03703"/>
    </source>
</evidence>
<dbReference type="AlphaFoldDB" id="A0A915ZE20"/>
<feature type="domain" description="YdbS-like PH" evidence="1">
    <location>
        <begin position="27"/>
        <end position="89"/>
    </location>
</feature>
<proteinExistence type="predicted"/>
<name>A0A915ZE20_9GLOM</name>